<keyword evidence="3" id="KW-0378">Hydrolase</keyword>
<reference evidence="3 4" key="1">
    <citation type="submission" date="2015-09" db="EMBL/GenBank/DDBJ databases">
        <authorList>
            <consortium name="Pathogen Informatics"/>
        </authorList>
    </citation>
    <scope>NUCLEOTIDE SEQUENCE [LARGE SCALE GENOMIC DNA]</scope>
    <source>
        <strain evidence="3 4">2789STDY5834928</strain>
    </source>
</reference>
<dbReference type="PANTHER" id="PTHR32060">
    <property type="entry name" value="TAIL-SPECIFIC PROTEASE"/>
    <property type="match status" value="1"/>
</dbReference>
<evidence type="ECO:0000313" key="3">
    <source>
        <dbReference type="EMBL" id="CUQ87720.1"/>
    </source>
</evidence>
<evidence type="ECO:0000256" key="1">
    <source>
        <dbReference type="SAM" id="Phobius"/>
    </source>
</evidence>
<dbReference type="InterPro" id="IPR029045">
    <property type="entry name" value="ClpP/crotonase-like_dom_sf"/>
</dbReference>
<proteinExistence type="predicted"/>
<name>A0A174ZX24_9FIRM</name>
<keyword evidence="1" id="KW-1133">Transmembrane helix</keyword>
<dbReference type="Pfam" id="PF03572">
    <property type="entry name" value="Peptidase_S41"/>
    <property type="match status" value="1"/>
</dbReference>
<dbReference type="SUPFAM" id="SSF50156">
    <property type="entry name" value="PDZ domain-like"/>
    <property type="match status" value="1"/>
</dbReference>
<feature type="transmembrane region" description="Helical" evidence="1">
    <location>
        <begin position="7"/>
        <end position="33"/>
    </location>
</feature>
<dbReference type="GO" id="GO:0030288">
    <property type="term" value="C:outer membrane-bounded periplasmic space"/>
    <property type="evidence" value="ECO:0007669"/>
    <property type="project" value="TreeGrafter"/>
</dbReference>
<dbReference type="Gene3D" id="3.30.750.44">
    <property type="match status" value="1"/>
</dbReference>
<keyword evidence="1" id="KW-0472">Membrane</keyword>
<dbReference type="GO" id="GO:0004175">
    <property type="term" value="F:endopeptidase activity"/>
    <property type="evidence" value="ECO:0007669"/>
    <property type="project" value="TreeGrafter"/>
</dbReference>
<dbReference type="PROSITE" id="PS51257">
    <property type="entry name" value="PROKAR_LIPOPROTEIN"/>
    <property type="match status" value="1"/>
</dbReference>
<dbReference type="AlphaFoldDB" id="A0A174ZX24"/>
<sequence length="396" mass="42882">MNKKVSLGVMISLIAVACAITFVLTMTVSLNMYNSMVAGIQERETINAKIKEIDTFVRSSSIYKPNENTLITGIANGYISGTSDKYAKYYTADEYYKLQQLQSGVIIGTGIETVVNGDYLEVTNVYEGSSADVEEITKSCTITAVGGKSILEIGAEKAQAQLDGEEGTKLSVTYSTPDGVEKTVTLVRQSIKLTSVKGTLIDGYAYIKIYTFNETTDERFIQLIDEYEAQSVLGYVFDVRDVSDGITEPVRAMLNRVLPKAQIAIQVDANGRDTSFIETDGNQFVSKPVTVLTNGNTACLAEIFAIGLRDFAKASVVGSSTAGKSQLQTTQSFKDGSAVSISTANIVPVESDDFENTGIKPDYTVDITAQQAEQIKFADKKSDVQLQKALEIVATE</sequence>
<dbReference type="SUPFAM" id="SSF52096">
    <property type="entry name" value="ClpP/crotonase"/>
    <property type="match status" value="1"/>
</dbReference>
<feature type="domain" description="Tail specific protease" evidence="2">
    <location>
        <begin position="179"/>
        <end position="366"/>
    </location>
</feature>
<keyword evidence="3" id="KW-0645">Protease</keyword>
<dbReference type="SMART" id="SM00245">
    <property type="entry name" value="TSPc"/>
    <property type="match status" value="1"/>
</dbReference>
<dbReference type="Gene3D" id="3.90.226.10">
    <property type="entry name" value="2-enoyl-CoA Hydratase, Chain A, domain 1"/>
    <property type="match status" value="1"/>
</dbReference>
<dbReference type="Gene3D" id="2.30.42.10">
    <property type="match status" value="1"/>
</dbReference>
<dbReference type="STRING" id="39492.ERS852540_01572"/>
<keyword evidence="1" id="KW-0812">Transmembrane</keyword>
<protein>
    <submittedName>
        <fullName evidence="3">Probable CtpA-like serine protease</fullName>
        <ecNumber evidence="3">3.4.21.-</ecNumber>
    </submittedName>
</protein>
<dbReference type="EMBL" id="CZBY01000012">
    <property type="protein sequence ID" value="CUQ87720.1"/>
    <property type="molecule type" value="Genomic_DNA"/>
</dbReference>
<dbReference type="GO" id="GO:0006508">
    <property type="term" value="P:proteolysis"/>
    <property type="evidence" value="ECO:0007669"/>
    <property type="project" value="UniProtKB-KW"/>
</dbReference>
<evidence type="ECO:0000313" key="4">
    <source>
        <dbReference type="Proteomes" id="UP000095662"/>
    </source>
</evidence>
<dbReference type="EC" id="3.4.21.-" evidence="3"/>
<gene>
    <name evidence="3" type="ORF">ERS852540_01572</name>
</gene>
<dbReference type="Proteomes" id="UP000095662">
    <property type="component" value="Unassembled WGS sequence"/>
</dbReference>
<dbReference type="GO" id="GO:0007165">
    <property type="term" value="P:signal transduction"/>
    <property type="evidence" value="ECO:0007669"/>
    <property type="project" value="TreeGrafter"/>
</dbReference>
<accession>A0A174ZX24</accession>
<dbReference type="GO" id="GO:0008236">
    <property type="term" value="F:serine-type peptidase activity"/>
    <property type="evidence" value="ECO:0007669"/>
    <property type="project" value="InterPro"/>
</dbReference>
<dbReference type="InterPro" id="IPR036034">
    <property type="entry name" value="PDZ_sf"/>
</dbReference>
<dbReference type="CDD" id="cd06567">
    <property type="entry name" value="Peptidase_S41"/>
    <property type="match status" value="1"/>
</dbReference>
<dbReference type="PANTHER" id="PTHR32060:SF30">
    <property type="entry name" value="CARBOXY-TERMINAL PROCESSING PROTEASE CTPA"/>
    <property type="match status" value="1"/>
</dbReference>
<dbReference type="InterPro" id="IPR005151">
    <property type="entry name" value="Tail-specific_protease"/>
</dbReference>
<organism evidence="3 4">
    <name type="scientific">[Eubacterium] siraeum</name>
    <dbReference type="NCBI Taxonomy" id="39492"/>
    <lineage>
        <taxon>Bacteria</taxon>
        <taxon>Bacillati</taxon>
        <taxon>Bacillota</taxon>
        <taxon>Clostridia</taxon>
        <taxon>Eubacteriales</taxon>
        <taxon>Oscillospiraceae</taxon>
        <taxon>Oscillospiraceae incertae sedis</taxon>
    </lineage>
</organism>
<dbReference type="OrthoDB" id="9812068at2"/>
<evidence type="ECO:0000259" key="2">
    <source>
        <dbReference type="SMART" id="SM00245"/>
    </source>
</evidence>